<dbReference type="InterPro" id="IPR032816">
    <property type="entry name" value="VTT_dom"/>
</dbReference>
<dbReference type="Proteomes" id="UP000011625">
    <property type="component" value="Unassembled WGS sequence"/>
</dbReference>
<dbReference type="AlphaFoldDB" id="M0NEZ3"/>
<feature type="transmembrane region" description="Helical" evidence="1">
    <location>
        <begin position="6"/>
        <end position="27"/>
    </location>
</feature>
<evidence type="ECO:0000259" key="2">
    <source>
        <dbReference type="Pfam" id="PF09335"/>
    </source>
</evidence>
<organism evidence="3 4">
    <name type="scientific">Halococcus salifodinae DSM 8989</name>
    <dbReference type="NCBI Taxonomy" id="1227456"/>
    <lineage>
        <taxon>Archaea</taxon>
        <taxon>Methanobacteriati</taxon>
        <taxon>Methanobacteriota</taxon>
        <taxon>Stenosarchaea group</taxon>
        <taxon>Halobacteria</taxon>
        <taxon>Halobacteriales</taxon>
        <taxon>Halococcaceae</taxon>
        <taxon>Halococcus</taxon>
    </lineage>
</organism>
<dbReference type="Pfam" id="PF09335">
    <property type="entry name" value="VTT_dom"/>
    <property type="match status" value="1"/>
</dbReference>
<feature type="transmembrane region" description="Helical" evidence="1">
    <location>
        <begin position="39"/>
        <end position="58"/>
    </location>
</feature>
<keyword evidence="1" id="KW-1133">Transmembrane helix</keyword>
<sequence length="196" mass="20809">MSFPLAAEWLLLTDSAAGTIVPLQFGGLEEAVETATGPIGLLLIAAYSFLIAVVLPLPSEIVLVPAATGLGFGLPENVALAVIMLVSGLGKAAGSVVAFHLGHEARRQSGPVIDRLRESRFDVVEWSERRTVELARKYGYIGLALALSVPFFPDTISIYAFTVLEEDYVKFAAATFTGSIGRLLITVGVLSPFFAL</sequence>
<dbReference type="PATRIC" id="fig|1227456.3.peg.291"/>
<feature type="transmembrane region" description="Helical" evidence="1">
    <location>
        <begin position="173"/>
        <end position="195"/>
    </location>
</feature>
<name>M0NEZ3_9EURY</name>
<feature type="transmembrane region" description="Helical" evidence="1">
    <location>
        <begin position="78"/>
        <end position="99"/>
    </location>
</feature>
<gene>
    <name evidence="3" type="ORF">C450_01367</name>
</gene>
<keyword evidence="4" id="KW-1185">Reference proteome</keyword>
<evidence type="ECO:0000256" key="1">
    <source>
        <dbReference type="SAM" id="Phobius"/>
    </source>
</evidence>
<dbReference type="EMBL" id="AOME01000012">
    <property type="protein sequence ID" value="EMA55664.1"/>
    <property type="molecule type" value="Genomic_DNA"/>
</dbReference>
<proteinExistence type="predicted"/>
<reference evidence="3 4" key="1">
    <citation type="journal article" date="2014" name="PLoS Genet.">
        <title>Phylogenetically driven sequencing of extremely halophilic archaea reveals strategies for static and dynamic osmo-response.</title>
        <authorList>
            <person name="Becker E.A."/>
            <person name="Seitzer P.M."/>
            <person name="Tritt A."/>
            <person name="Larsen D."/>
            <person name="Krusor M."/>
            <person name="Yao A.I."/>
            <person name="Wu D."/>
            <person name="Madern D."/>
            <person name="Eisen J.A."/>
            <person name="Darling A.E."/>
            <person name="Facciotti M.T."/>
        </authorList>
    </citation>
    <scope>NUCLEOTIDE SEQUENCE [LARGE SCALE GENOMIC DNA]</scope>
    <source>
        <strain evidence="3 4">DSM 8989</strain>
    </source>
</reference>
<keyword evidence="1" id="KW-0812">Transmembrane</keyword>
<protein>
    <recommendedName>
        <fullName evidence="2">VTT domain-containing protein</fullName>
    </recommendedName>
</protein>
<evidence type="ECO:0000313" key="4">
    <source>
        <dbReference type="Proteomes" id="UP000011625"/>
    </source>
</evidence>
<dbReference type="InterPro" id="IPR051311">
    <property type="entry name" value="DedA_domain"/>
</dbReference>
<accession>M0NEZ3</accession>
<evidence type="ECO:0000313" key="3">
    <source>
        <dbReference type="EMBL" id="EMA55664.1"/>
    </source>
</evidence>
<comment type="caution">
    <text evidence="3">The sequence shown here is derived from an EMBL/GenBank/DDBJ whole genome shotgun (WGS) entry which is preliminary data.</text>
</comment>
<dbReference type="STRING" id="1227456.C450_01367"/>
<feature type="domain" description="VTT" evidence="2">
    <location>
        <begin position="57"/>
        <end position="189"/>
    </location>
</feature>
<feature type="transmembrane region" description="Helical" evidence="1">
    <location>
        <begin position="138"/>
        <end position="161"/>
    </location>
</feature>
<dbReference type="PANTHER" id="PTHR42709">
    <property type="entry name" value="ALKALINE PHOSPHATASE LIKE PROTEIN"/>
    <property type="match status" value="1"/>
</dbReference>
<keyword evidence="1" id="KW-0472">Membrane</keyword>
<dbReference type="OrthoDB" id="168446at2157"/>